<keyword evidence="1" id="KW-0812">Transmembrane</keyword>
<keyword evidence="1" id="KW-0472">Membrane</keyword>
<keyword evidence="3" id="KW-1185">Reference proteome</keyword>
<gene>
    <name evidence="2" type="ORF">LZC95_22055</name>
</gene>
<organism evidence="2 3">
    <name type="scientific">Pendulispora brunnea</name>
    <dbReference type="NCBI Taxonomy" id="2905690"/>
    <lineage>
        <taxon>Bacteria</taxon>
        <taxon>Pseudomonadati</taxon>
        <taxon>Myxococcota</taxon>
        <taxon>Myxococcia</taxon>
        <taxon>Myxococcales</taxon>
        <taxon>Sorangiineae</taxon>
        <taxon>Pendulisporaceae</taxon>
        <taxon>Pendulispora</taxon>
    </lineage>
</organism>
<accession>A0ABZ2KPJ2</accession>
<protein>
    <recommendedName>
        <fullName evidence="4">TadE-like protein</fullName>
    </recommendedName>
</protein>
<reference evidence="2 3" key="1">
    <citation type="submission" date="2021-12" db="EMBL/GenBank/DDBJ databases">
        <title>Discovery of the Pendulisporaceae a myxobacterial family with distinct sporulation behavior and unique specialized metabolism.</title>
        <authorList>
            <person name="Garcia R."/>
            <person name="Popoff A."/>
            <person name="Bader C.D."/>
            <person name="Loehr J."/>
            <person name="Walesch S."/>
            <person name="Walt C."/>
            <person name="Boldt J."/>
            <person name="Bunk B."/>
            <person name="Haeckl F.J.F.P.J."/>
            <person name="Gunesch A.P."/>
            <person name="Birkelbach J."/>
            <person name="Nuebel U."/>
            <person name="Pietschmann T."/>
            <person name="Bach T."/>
            <person name="Mueller R."/>
        </authorList>
    </citation>
    <scope>NUCLEOTIDE SEQUENCE [LARGE SCALE GENOMIC DNA]</scope>
    <source>
        <strain evidence="2 3">MSr12523</strain>
    </source>
</reference>
<evidence type="ECO:0000313" key="2">
    <source>
        <dbReference type="EMBL" id="WXA99490.1"/>
    </source>
</evidence>
<dbReference type="RefSeq" id="WP_394850128.1">
    <property type="nucleotide sequence ID" value="NZ_CP089982.1"/>
</dbReference>
<evidence type="ECO:0000313" key="3">
    <source>
        <dbReference type="Proteomes" id="UP001379533"/>
    </source>
</evidence>
<evidence type="ECO:0000256" key="1">
    <source>
        <dbReference type="SAM" id="Phobius"/>
    </source>
</evidence>
<keyword evidence="1" id="KW-1133">Transmembrane helix</keyword>
<proteinExistence type="predicted"/>
<sequence>MKTLRTLVAEKRGAVAVEFALAFMPLAITFFSFTQVGFLYTGHLVFKHAALAAGRAAITTVGPCNPGEEMDKRRDPQDVKDAAHDALGAGAWQNKFANLEAEASYGGGDQYGDVHTKTSARYKCSVPLGNRIVCTGGYVKMEEDVVLPHQGARYNNAGGCQ</sequence>
<evidence type="ECO:0008006" key="4">
    <source>
        <dbReference type="Google" id="ProtNLM"/>
    </source>
</evidence>
<dbReference type="EMBL" id="CP089982">
    <property type="protein sequence ID" value="WXA99490.1"/>
    <property type="molecule type" value="Genomic_DNA"/>
</dbReference>
<dbReference type="Proteomes" id="UP001379533">
    <property type="component" value="Chromosome"/>
</dbReference>
<name>A0ABZ2KPJ2_9BACT</name>
<feature type="transmembrane region" description="Helical" evidence="1">
    <location>
        <begin position="20"/>
        <end position="40"/>
    </location>
</feature>